<evidence type="ECO:0000313" key="7">
    <source>
        <dbReference type="EMBL" id="VDO79421.1"/>
    </source>
</evidence>
<keyword evidence="3" id="KW-0677">Repeat</keyword>
<sequence>MENGNYQAVLKLYDDLLDVPTYCYNSNFDSFKEFVNSQEPHNILSSSEYEAILPQVIEELKAEDANLFKADELTKEDAVEENGTVDSKNVPTKVNRKYTPEGLKLFRAKIIEKRKYRFLKAEDEVSKRWNFEEQIKRPYFHAKPLERSELKNWRHYCDFEIEEADPVRIKFLFERCMIACALYEDMWLRYARYMERVDNEGARSVYRRACLVHLIKNPNPHLAWSAFEEKCGNYEKARTILVDFDRSFPGSLLIKARQLGLERRMAVHSAMREDGDGIPDFEDFCKHCELLFNDPKVPSKIASFYAIKYARFHSKSNVHIYFELVTLAYNRRPFNVAEVVAELDRALDSPDLADADKLRFSQKKLEFLEDFADDIEE</sequence>
<name>A0A183I8Z1_9BILA</name>
<gene>
    <name evidence="7" type="ORF">SBAD_LOCUS84</name>
</gene>
<evidence type="ECO:0000256" key="3">
    <source>
        <dbReference type="ARBA" id="ARBA00022737"/>
    </source>
</evidence>
<dbReference type="PANTHER" id="PTHR17204:SF5">
    <property type="entry name" value="PRE-MRNA-PROCESSING FACTOR 39"/>
    <property type="match status" value="1"/>
</dbReference>
<dbReference type="GO" id="GO:0071004">
    <property type="term" value="C:U2-type prespliceosome"/>
    <property type="evidence" value="ECO:0007669"/>
    <property type="project" value="TreeGrafter"/>
</dbReference>
<dbReference type="GO" id="GO:0000395">
    <property type="term" value="P:mRNA 5'-splice site recognition"/>
    <property type="evidence" value="ECO:0007669"/>
    <property type="project" value="TreeGrafter"/>
</dbReference>
<evidence type="ECO:0000256" key="1">
    <source>
        <dbReference type="ARBA" id="ARBA00004123"/>
    </source>
</evidence>
<keyword evidence="8" id="KW-1185">Reference proteome</keyword>
<dbReference type="WBParaSite" id="SBAD_0000009301-mRNA-1">
    <property type="protein sequence ID" value="SBAD_0000009301-mRNA-1"/>
    <property type="gene ID" value="SBAD_0000009301"/>
</dbReference>
<dbReference type="OrthoDB" id="10265668at2759"/>
<organism evidence="9">
    <name type="scientific">Soboliphyme baturini</name>
    <dbReference type="NCBI Taxonomy" id="241478"/>
    <lineage>
        <taxon>Eukaryota</taxon>
        <taxon>Metazoa</taxon>
        <taxon>Ecdysozoa</taxon>
        <taxon>Nematoda</taxon>
        <taxon>Enoplea</taxon>
        <taxon>Dorylaimia</taxon>
        <taxon>Dioctophymatida</taxon>
        <taxon>Dioctophymatoidea</taxon>
        <taxon>Soboliphymatidae</taxon>
        <taxon>Soboliphyme</taxon>
    </lineage>
</organism>
<reference evidence="7 8" key="2">
    <citation type="submission" date="2018-11" db="EMBL/GenBank/DDBJ databases">
        <authorList>
            <consortium name="Pathogen Informatics"/>
        </authorList>
    </citation>
    <scope>NUCLEOTIDE SEQUENCE [LARGE SCALE GENOMIC DNA]</scope>
</reference>
<dbReference type="EMBL" id="UZAM01000116">
    <property type="protein sequence ID" value="VDO79421.1"/>
    <property type="molecule type" value="Genomic_DNA"/>
</dbReference>
<evidence type="ECO:0000256" key="2">
    <source>
        <dbReference type="ARBA" id="ARBA00022664"/>
    </source>
</evidence>
<dbReference type="InterPro" id="IPR003107">
    <property type="entry name" value="HAT"/>
</dbReference>
<dbReference type="Pfam" id="PF23241">
    <property type="entry name" value="HAT_PRP39_C"/>
    <property type="match status" value="1"/>
</dbReference>
<dbReference type="PANTHER" id="PTHR17204">
    <property type="entry name" value="PRE-MRNA PROCESSING PROTEIN PRP39-RELATED"/>
    <property type="match status" value="1"/>
</dbReference>
<evidence type="ECO:0000313" key="9">
    <source>
        <dbReference type="WBParaSite" id="SBAD_0000009301-mRNA-1"/>
    </source>
</evidence>
<dbReference type="InterPro" id="IPR011990">
    <property type="entry name" value="TPR-like_helical_dom_sf"/>
</dbReference>
<dbReference type="GO" id="GO:0005685">
    <property type="term" value="C:U1 snRNP"/>
    <property type="evidence" value="ECO:0007669"/>
    <property type="project" value="TreeGrafter"/>
</dbReference>
<comment type="similarity">
    <text evidence="6">Belongs to the PRP39 family.</text>
</comment>
<evidence type="ECO:0000256" key="6">
    <source>
        <dbReference type="ARBA" id="ARBA00038019"/>
    </source>
</evidence>
<evidence type="ECO:0000313" key="8">
    <source>
        <dbReference type="Proteomes" id="UP000270296"/>
    </source>
</evidence>
<proteinExistence type="inferred from homology"/>
<dbReference type="GO" id="GO:0030627">
    <property type="term" value="F:pre-mRNA 5'-splice site binding"/>
    <property type="evidence" value="ECO:0007669"/>
    <property type="project" value="TreeGrafter"/>
</dbReference>
<dbReference type="GO" id="GO:0000243">
    <property type="term" value="C:commitment complex"/>
    <property type="evidence" value="ECO:0007669"/>
    <property type="project" value="TreeGrafter"/>
</dbReference>
<dbReference type="SMART" id="SM00386">
    <property type="entry name" value="HAT"/>
    <property type="match status" value="2"/>
</dbReference>
<dbReference type="InterPro" id="IPR059164">
    <property type="entry name" value="HAT_PRP39_C"/>
</dbReference>
<keyword evidence="2" id="KW-0507">mRNA processing</keyword>
<comment type="subcellular location">
    <subcellularLocation>
        <location evidence="1">Nucleus</location>
    </subcellularLocation>
</comment>
<dbReference type="Proteomes" id="UP000270296">
    <property type="component" value="Unassembled WGS sequence"/>
</dbReference>
<dbReference type="SUPFAM" id="SSF48452">
    <property type="entry name" value="TPR-like"/>
    <property type="match status" value="1"/>
</dbReference>
<dbReference type="Gene3D" id="1.25.40.10">
    <property type="entry name" value="Tetratricopeptide repeat domain"/>
    <property type="match status" value="1"/>
</dbReference>
<protein>
    <submittedName>
        <fullName evidence="9">Suf domain-containing protein</fullName>
    </submittedName>
</protein>
<keyword evidence="5" id="KW-0539">Nucleus</keyword>
<accession>A0A183I8Z1</accession>
<evidence type="ECO:0000256" key="4">
    <source>
        <dbReference type="ARBA" id="ARBA00023187"/>
    </source>
</evidence>
<dbReference type="AlphaFoldDB" id="A0A183I8Z1"/>
<keyword evidence="4" id="KW-0508">mRNA splicing</keyword>
<evidence type="ECO:0000256" key="5">
    <source>
        <dbReference type="ARBA" id="ARBA00023242"/>
    </source>
</evidence>
<reference evidence="9" key="1">
    <citation type="submission" date="2016-06" db="UniProtKB">
        <authorList>
            <consortium name="WormBaseParasite"/>
        </authorList>
    </citation>
    <scope>IDENTIFICATION</scope>
</reference>